<dbReference type="SUPFAM" id="SSF53474">
    <property type="entry name" value="alpha/beta-Hydrolases"/>
    <property type="match status" value="1"/>
</dbReference>
<dbReference type="GO" id="GO:0006637">
    <property type="term" value="P:acyl-CoA metabolic process"/>
    <property type="evidence" value="ECO:0007669"/>
    <property type="project" value="InterPro"/>
</dbReference>
<dbReference type="PANTHER" id="PTHR10824">
    <property type="entry name" value="ACYL-COENZYME A THIOESTERASE-RELATED"/>
    <property type="match status" value="1"/>
</dbReference>
<feature type="active site" description="Charge relay system" evidence="2">
    <location>
        <position position="360"/>
    </location>
</feature>
<evidence type="ECO:0000256" key="3">
    <source>
        <dbReference type="SAM" id="MobiDB-lite"/>
    </source>
</evidence>
<dbReference type="GO" id="GO:0006631">
    <property type="term" value="P:fatty acid metabolic process"/>
    <property type="evidence" value="ECO:0007669"/>
    <property type="project" value="TreeGrafter"/>
</dbReference>
<dbReference type="InterPro" id="IPR029058">
    <property type="entry name" value="AB_hydrolase_fold"/>
</dbReference>
<dbReference type="InterPro" id="IPR016662">
    <property type="entry name" value="Acyl-CoA_thioEstase_long-chain"/>
</dbReference>
<accession>A0A401P879</accession>
<comment type="caution">
    <text evidence="6">The sequence shown here is derived from an EMBL/GenBank/DDBJ whole genome shotgun (WGS) entry which is preliminary data.</text>
</comment>
<dbReference type="GO" id="GO:0047617">
    <property type="term" value="F:fatty acyl-CoA hydrolase activity"/>
    <property type="evidence" value="ECO:0007669"/>
    <property type="project" value="TreeGrafter"/>
</dbReference>
<evidence type="ECO:0000256" key="1">
    <source>
        <dbReference type="ARBA" id="ARBA00006538"/>
    </source>
</evidence>
<dbReference type="OMA" id="IEKPYQR"/>
<dbReference type="Gene3D" id="2.60.40.2240">
    <property type="entry name" value="Acyl-CoA thioester hydrolase/BAAT N-terminal domain"/>
    <property type="match status" value="1"/>
</dbReference>
<dbReference type="STRING" id="75743.A0A401P879"/>
<reference evidence="6 7" key="1">
    <citation type="journal article" date="2018" name="Nat. Ecol. Evol.">
        <title>Shark genomes provide insights into elasmobranch evolution and the origin of vertebrates.</title>
        <authorList>
            <person name="Hara Y"/>
            <person name="Yamaguchi K"/>
            <person name="Onimaru K"/>
            <person name="Kadota M"/>
            <person name="Koyanagi M"/>
            <person name="Keeley SD"/>
            <person name="Tatsumi K"/>
            <person name="Tanaka K"/>
            <person name="Motone F"/>
            <person name="Kageyama Y"/>
            <person name="Nozu R"/>
            <person name="Adachi N"/>
            <person name="Nishimura O"/>
            <person name="Nakagawa R"/>
            <person name="Tanegashima C"/>
            <person name="Kiyatake I"/>
            <person name="Matsumoto R"/>
            <person name="Murakumo K"/>
            <person name="Nishida K"/>
            <person name="Terakita A"/>
            <person name="Kuratani S"/>
            <person name="Sato K"/>
            <person name="Hyodo S Kuraku.S."/>
        </authorList>
    </citation>
    <scope>NUCLEOTIDE SEQUENCE [LARGE SCALE GENOMIC DNA]</scope>
</reference>
<dbReference type="AlphaFoldDB" id="A0A401P879"/>
<dbReference type="Proteomes" id="UP000288216">
    <property type="component" value="Unassembled WGS sequence"/>
</dbReference>
<dbReference type="OrthoDB" id="6347013at2759"/>
<evidence type="ECO:0000313" key="7">
    <source>
        <dbReference type="Proteomes" id="UP000288216"/>
    </source>
</evidence>
<name>A0A401P879_SCYTO</name>
<feature type="region of interest" description="Disordered" evidence="3">
    <location>
        <begin position="77"/>
        <end position="98"/>
    </location>
</feature>
<proteinExistence type="inferred from homology"/>
<sequence length="445" mass="48889">MRPPPPFGLLRAGRAAVRAARRAWSSGGGPPGPISLTVRPLKSMADELLDIQVSGLESRQAVTLRAQVLTERDSMFDSSGQYQADGEGRLDTSRSPSVGGDYLGVAPMGLLWTLSPSPMEEPYQRLSKLNLIDSPMNVDLSVYSGHSGSDTIPGVPLVKQRIERWYSKPDVRRIKLREGNLRGSMFIPPGDGPFPGVIDLFEDDGLTEFRACLLASRGFTTLALPYFGFEDLPRTVTDLRLEYFEEAVNYLQKHPTVKGPGIGVIGSSKGGDLALSMVTFIPQVVASVCISGCNANTTSDLHYKGIHLSSLRHDVDRIIILDSGILDMSKTFNNPNTKEDSIIPLEKAEGHILFVVGEDDKVWNSKLFAEEAIKRLKKHGKDNYELLSYPGAGHCIEPPCSPFRFAKIKRLFGLPVLLGGEAIKHCSAQQDSWQKIQDFLRSHLC</sequence>
<dbReference type="FunFam" id="3.40.50.1820:FF:000024">
    <property type="entry name" value="acyl-coenzyme A thioesterase 4"/>
    <property type="match status" value="1"/>
</dbReference>
<evidence type="ECO:0000259" key="4">
    <source>
        <dbReference type="Pfam" id="PF04775"/>
    </source>
</evidence>
<dbReference type="InterPro" id="IPR006862">
    <property type="entry name" value="Thio_Ohase/aa_AcTrfase"/>
</dbReference>
<evidence type="ECO:0000313" key="6">
    <source>
        <dbReference type="EMBL" id="GCB69280.1"/>
    </source>
</evidence>
<feature type="active site" description="Charge relay system" evidence="2">
    <location>
        <position position="394"/>
    </location>
</feature>
<evidence type="ECO:0008006" key="8">
    <source>
        <dbReference type="Google" id="ProtNLM"/>
    </source>
</evidence>
<keyword evidence="7" id="KW-1185">Reference proteome</keyword>
<feature type="active site" description="Charge relay system" evidence="2">
    <location>
        <position position="268"/>
    </location>
</feature>
<dbReference type="PIRSF" id="PIRSF016521">
    <property type="entry name" value="Acyl-CoA_hydro"/>
    <property type="match status" value="1"/>
</dbReference>
<dbReference type="InterPro" id="IPR014940">
    <property type="entry name" value="BAAT_C"/>
</dbReference>
<protein>
    <recommendedName>
        <fullName evidence="8">BAAT/Acyl-CoA thioester hydrolase C-terminal domain-containing protein</fullName>
    </recommendedName>
</protein>
<evidence type="ECO:0000259" key="5">
    <source>
        <dbReference type="Pfam" id="PF08840"/>
    </source>
</evidence>
<dbReference type="InterPro" id="IPR042490">
    <property type="entry name" value="Thio_Ohase/BAAT_N"/>
</dbReference>
<dbReference type="Pfam" id="PF04775">
    <property type="entry name" value="Bile_Hydr_Trans"/>
    <property type="match status" value="1"/>
</dbReference>
<dbReference type="Pfam" id="PF08840">
    <property type="entry name" value="BAAT_C"/>
    <property type="match status" value="1"/>
</dbReference>
<dbReference type="EMBL" id="BFAA01007326">
    <property type="protein sequence ID" value="GCB69280.1"/>
    <property type="molecule type" value="Genomic_DNA"/>
</dbReference>
<feature type="domain" description="BAAT/Acyl-CoA thioester hydrolase C-terminal" evidence="5">
    <location>
        <begin position="240"/>
        <end position="444"/>
    </location>
</feature>
<gene>
    <name evidence="6" type="ORF">scyTo_0013949</name>
</gene>
<evidence type="ECO:0000256" key="2">
    <source>
        <dbReference type="PIRSR" id="PIRSR016521-1"/>
    </source>
</evidence>
<dbReference type="PANTHER" id="PTHR10824:SF39">
    <property type="entry name" value="DYNEIN AXONEMAL LIGHT CHAIN 1"/>
    <property type="match status" value="1"/>
</dbReference>
<organism evidence="6 7">
    <name type="scientific">Scyliorhinus torazame</name>
    <name type="common">Cloudy catshark</name>
    <name type="synonym">Catulus torazame</name>
    <dbReference type="NCBI Taxonomy" id="75743"/>
    <lineage>
        <taxon>Eukaryota</taxon>
        <taxon>Metazoa</taxon>
        <taxon>Chordata</taxon>
        <taxon>Craniata</taxon>
        <taxon>Vertebrata</taxon>
        <taxon>Chondrichthyes</taxon>
        <taxon>Elasmobranchii</taxon>
        <taxon>Galeomorphii</taxon>
        <taxon>Galeoidea</taxon>
        <taxon>Carcharhiniformes</taxon>
        <taxon>Scyliorhinidae</taxon>
        <taxon>Scyliorhinus</taxon>
    </lineage>
</organism>
<comment type="similarity">
    <text evidence="1">Belongs to the C/M/P thioester hydrolase family.</text>
</comment>
<feature type="domain" description="Acyl-CoA thioester hydrolase/bile acid-CoA amino acid N-acetyltransferase" evidence="4">
    <location>
        <begin position="46"/>
        <end position="178"/>
    </location>
</feature>
<dbReference type="Gene3D" id="3.40.50.1820">
    <property type="entry name" value="alpha/beta hydrolase"/>
    <property type="match status" value="1"/>
</dbReference>